<accession>A0A1S1Q0P3</accession>
<sequence length="282" mass="30290">MAILVTGARGNIGSRLTARLDAAGHPVRGSARDSTTLRLPGGAEPVELDLTDPGVAGADALRGVDAVFLYPVIGSVDAFLEMAAKVGVRYLVLLSSPAAYEVGEFDQPIGLVHRAVERAVAESGIAHTVLYPSWLATNARRDWADQIRTTGRVAMAFGDASFTPIHPDDIAEVAADLLTRGTHRSRMQILTGPRSLRLRDTVAVIGDVLGVEIPVDDLTREQALEREDGGIPRPILETLLDVAEASVGLTAPVNNTVERITGHPARPFRSWAEAHRRHFQPR</sequence>
<evidence type="ECO:0000313" key="2">
    <source>
        <dbReference type="EMBL" id="OHV27540.1"/>
    </source>
</evidence>
<dbReference type="EMBL" id="MAXA01000221">
    <property type="protein sequence ID" value="OHV27540.1"/>
    <property type="molecule type" value="Genomic_DNA"/>
</dbReference>
<dbReference type="OrthoDB" id="3207931at2"/>
<name>A0A1S1Q0P3_9ACTN</name>
<protein>
    <submittedName>
        <fullName evidence="2">NmrA family transcriptional regulator</fullName>
    </submittedName>
</protein>
<dbReference type="Pfam" id="PF13460">
    <property type="entry name" value="NAD_binding_10"/>
    <property type="match status" value="1"/>
</dbReference>
<dbReference type="InterPro" id="IPR036291">
    <property type="entry name" value="NAD(P)-bd_dom_sf"/>
</dbReference>
<reference evidence="3" key="1">
    <citation type="submission" date="2016-07" db="EMBL/GenBank/DDBJ databases">
        <title>Frankia sp. NRRL B-16219 Genome sequencing.</title>
        <authorList>
            <person name="Ghodhbane-Gtari F."/>
            <person name="Swanson E."/>
            <person name="Gueddou A."/>
            <person name="Louati M."/>
            <person name="Nouioui I."/>
            <person name="Hezbri K."/>
            <person name="Abebe-Akele F."/>
            <person name="Simpson S."/>
            <person name="Morris K."/>
            <person name="Thomas K."/>
            <person name="Gtari M."/>
            <person name="Tisa L.S."/>
        </authorList>
    </citation>
    <scope>NUCLEOTIDE SEQUENCE [LARGE SCALE GENOMIC DNA]</scope>
    <source>
        <strain evidence="3">NRRL B-16219</strain>
    </source>
</reference>
<dbReference type="AlphaFoldDB" id="A0A1S1Q0P3"/>
<dbReference type="Proteomes" id="UP000179769">
    <property type="component" value="Unassembled WGS sequence"/>
</dbReference>
<evidence type="ECO:0000259" key="1">
    <source>
        <dbReference type="Pfam" id="PF13460"/>
    </source>
</evidence>
<dbReference type="PANTHER" id="PTHR43162:SF1">
    <property type="entry name" value="PRESTALK A DIFFERENTIATION PROTEIN A"/>
    <property type="match status" value="1"/>
</dbReference>
<feature type="domain" description="NAD(P)-binding" evidence="1">
    <location>
        <begin position="7"/>
        <end position="179"/>
    </location>
</feature>
<keyword evidence="3" id="KW-1185">Reference proteome</keyword>
<dbReference type="InterPro" id="IPR016040">
    <property type="entry name" value="NAD(P)-bd_dom"/>
</dbReference>
<organism evidence="2 3">
    <name type="scientific">Parafrankia soli</name>
    <dbReference type="NCBI Taxonomy" id="2599596"/>
    <lineage>
        <taxon>Bacteria</taxon>
        <taxon>Bacillati</taxon>
        <taxon>Actinomycetota</taxon>
        <taxon>Actinomycetes</taxon>
        <taxon>Frankiales</taxon>
        <taxon>Frankiaceae</taxon>
        <taxon>Parafrankia</taxon>
    </lineage>
</organism>
<dbReference type="RefSeq" id="WP_071064692.1">
    <property type="nucleotide sequence ID" value="NZ_MAXA01000221.1"/>
</dbReference>
<evidence type="ECO:0000313" key="3">
    <source>
        <dbReference type="Proteomes" id="UP000179769"/>
    </source>
</evidence>
<dbReference type="Gene3D" id="3.40.50.720">
    <property type="entry name" value="NAD(P)-binding Rossmann-like Domain"/>
    <property type="match status" value="1"/>
</dbReference>
<proteinExistence type="predicted"/>
<dbReference type="SUPFAM" id="SSF51735">
    <property type="entry name" value="NAD(P)-binding Rossmann-fold domains"/>
    <property type="match status" value="1"/>
</dbReference>
<dbReference type="InterPro" id="IPR051604">
    <property type="entry name" value="Ergot_Alk_Oxidoreductase"/>
</dbReference>
<gene>
    <name evidence="2" type="ORF">BBK14_20270</name>
</gene>
<dbReference type="PANTHER" id="PTHR43162">
    <property type="match status" value="1"/>
</dbReference>
<comment type="caution">
    <text evidence="2">The sequence shown here is derived from an EMBL/GenBank/DDBJ whole genome shotgun (WGS) entry which is preliminary data.</text>
</comment>